<dbReference type="SUPFAM" id="SSF54695">
    <property type="entry name" value="POZ domain"/>
    <property type="match status" value="1"/>
</dbReference>
<keyword evidence="10" id="KW-1185">Reference proteome</keyword>
<dbReference type="Gene3D" id="1.25.40.420">
    <property type="match status" value="1"/>
</dbReference>
<dbReference type="EMBL" id="JABSTV010001245">
    <property type="protein sequence ID" value="KAH7983115.1"/>
    <property type="molecule type" value="Genomic_DNA"/>
</dbReference>
<feature type="domain" description="BTB" evidence="8">
    <location>
        <begin position="66"/>
        <end position="132"/>
    </location>
</feature>
<evidence type="ECO:0000259" key="8">
    <source>
        <dbReference type="PROSITE" id="PS50097"/>
    </source>
</evidence>
<dbReference type="InterPro" id="IPR015915">
    <property type="entry name" value="Kelch-typ_b-propeller"/>
</dbReference>
<proteinExistence type="predicted"/>
<dbReference type="VEuPathDB" id="VectorBase:RSAN_046862"/>
<keyword evidence="3" id="KW-0880">Kelch repeat</keyword>
<dbReference type="Gene3D" id="2.120.10.80">
    <property type="entry name" value="Kelch-type beta propeller"/>
    <property type="match status" value="2"/>
</dbReference>
<comment type="pathway">
    <text evidence="1">Protein modification; protein ubiquitination.</text>
</comment>
<dbReference type="Gene3D" id="3.30.710.10">
    <property type="entry name" value="Potassium Channel Kv1.1, Chain A"/>
    <property type="match status" value="1"/>
</dbReference>
<evidence type="ECO:0000256" key="3">
    <source>
        <dbReference type="ARBA" id="ARBA00022441"/>
    </source>
</evidence>
<comment type="caution">
    <text evidence="9">The sequence shown here is derived from an EMBL/GenBank/DDBJ whole genome shotgun (WGS) entry which is preliminary data.</text>
</comment>
<dbReference type="CDD" id="cd18235">
    <property type="entry name" value="BTB_POZ_KLHL2-like"/>
    <property type="match status" value="1"/>
</dbReference>
<dbReference type="FunFam" id="1.25.40.420:FF:000001">
    <property type="entry name" value="Kelch-like family member 12"/>
    <property type="match status" value="1"/>
</dbReference>
<dbReference type="Pfam" id="PF07707">
    <property type="entry name" value="BACK"/>
    <property type="match status" value="1"/>
</dbReference>
<dbReference type="PANTHER" id="PTHR24412:SF466">
    <property type="entry name" value="RING CANAL KELCH PROTEIN"/>
    <property type="match status" value="1"/>
</dbReference>
<dbReference type="Pfam" id="PF24681">
    <property type="entry name" value="Kelch_KLHDC2_KLHL20_DRC7"/>
    <property type="match status" value="1"/>
</dbReference>
<dbReference type="InterPro" id="IPR006652">
    <property type="entry name" value="Kelch_1"/>
</dbReference>
<dbReference type="InterPro" id="IPR000210">
    <property type="entry name" value="BTB/POZ_dom"/>
</dbReference>
<evidence type="ECO:0000256" key="7">
    <source>
        <dbReference type="ARBA" id="ARBA00043912"/>
    </source>
</evidence>
<evidence type="ECO:0000313" key="10">
    <source>
        <dbReference type="Proteomes" id="UP000821837"/>
    </source>
</evidence>
<keyword evidence="4" id="KW-0677">Repeat</keyword>
<dbReference type="Proteomes" id="UP000821837">
    <property type="component" value="Chromosome 1"/>
</dbReference>
<evidence type="ECO:0000256" key="2">
    <source>
        <dbReference type="ARBA" id="ARBA00013699"/>
    </source>
</evidence>
<dbReference type="GO" id="GO:0003779">
    <property type="term" value="F:actin binding"/>
    <property type="evidence" value="ECO:0007669"/>
    <property type="project" value="UniProtKB-KW"/>
</dbReference>
<evidence type="ECO:0000313" key="9">
    <source>
        <dbReference type="EMBL" id="KAH7983115.1"/>
    </source>
</evidence>
<dbReference type="CDD" id="cd18445">
    <property type="entry name" value="BACK_KLHL2_like"/>
    <property type="match status" value="1"/>
</dbReference>
<dbReference type="Pfam" id="PF00651">
    <property type="entry name" value="BTB"/>
    <property type="match status" value="1"/>
</dbReference>
<dbReference type="SMART" id="SM00612">
    <property type="entry name" value="Kelch"/>
    <property type="match status" value="4"/>
</dbReference>
<dbReference type="InterPro" id="IPR011705">
    <property type="entry name" value="BACK"/>
</dbReference>
<dbReference type="InterPro" id="IPR011333">
    <property type="entry name" value="SKP1/BTB/POZ_sf"/>
</dbReference>
<dbReference type="SMART" id="SM00875">
    <property type="entry name" value="BACK"/>
    <property type="match status" value="1"/>
</dbReference>
<evidence type="ECO:0000256" key="1">
    <source>
        <dbReference type="ARBA" id="ARBA00004906"/>
    </source>
</evidence>
<dbReference type="PROSITE" id="PS50097">
    <property type="entry name" value="BTB"/>
    <property type="match status" value="1"/>
</dbReference>
<evidence type="ECO:0000256" key="5">
    <source>
        <dbReference type="ARBA" id="ARBA00022786"/>
    </source>
</evidence>
<dbReference type="SMART" id="SM00225">
    <property type="entry name" value="BTB"/>
    <property type="match status" value="1"/>
</dbReference>
<reference evidence="9" key="2">
    <citation type="submission" date="2021-09" db="EMBL/GenBank/DDBJ databases">
        <authorList>
            <person name="Jia N."/>
            <person name="Wang J."/>
            <person name="Shi W."/>
            <person name="Du L."/>
            <person name="Sun Y."/>
            <person name="Zhan W."/>
            <person name="Jiang J."/>
            <person name="Wang Q."/>
            <person name="Zhang B."/>
            <person name="Ji P."/>
            <person name="Sakyi L.B."/>
            <person name="Cui X."/>
            <person name="Yuan T."/>
            <person name="Jiang B."/>
            <person name="Yang W."/>
            <person name="Lam T.T.-Y."/>
            <person name="Chang Q."/>
            <person name="Ding S."/>
            <person name="Wang X."/>
            <person name="Zhu J."/>
            <person name="Ruan X."/>
            <person name="Zhao L."/>
            <person name="Wei J."/>
            <person name="Que T."/>
            <person name="Du C."/>
            <person name="Cheng J."/>
            <person name="Dai P."/>
            <person name="Han X."/>
            <person name="Huang E."/>
            <person name="Gao Y."/>
            <person name="Liu J."/>
            <person name="Shao H."/>
            <person name="Ye R."/>
            <person name="Li L."/>
            <person name="Wei W."/>
            <person name="Wang X."/>
            <person name="Wang C."/>
            <person name="Huo Q."/>
            <person name="Li W."/>
            <person name="Guo W."/>
            <person name="Chen H."/>
            <person name="Chen S."/>
            <person name="Zhou L."/>
            <person name="Zhou L."/>
            <person name="Ni X."/>
            <person name="Tian J."/>
            <person name="Zhou Y."/>
            <person name="Sheng Y."/>
            <person name="Liu T."/>
            <person name="Pan Y."/>
            <person name="Xia L."/>
            <person name="Li J."/>
            <person name="Zhao F."/>
            <person name="Cao W."/>
        </authorList>
    </citation>
    <scope>NUCLEOTIDE SEQUENCE</scope>
    <source>
        <strain evidence="9">Rsan-2018</strain>
        <tissue evidence="9">Larvae</tissue>
    </source>
</reference>
<evidence type="ECO:0000256" key="6">
    <source>
        <dbReference type="ARBA" id="ARBA00023203"/>
    </source>
</evidence>
<gene>
    <name evidence="9" type="ORF">HPB52_009305</name>
</gene>
<organism evidence="9 10">
    <name type="scientific">Rhipicephalus sanguineus</name>
    <name type="common">Brown dog tick</name>
    <name type="synonym">Ixodes sanguineus</name>
    <dbReference type="NCBI Taxonomy" id="34632"/>
    <lineage>
        <taxon>Eukaryota</taxon>
        <taxon>Metazoa</taxon>
        <taxon>Ecdysozoa</taxon>
        <taxon>Arthropoda</taxon>
        <taxon>Chelicerata</taxon>
        <taxon>Arachnida</taxon>
        <taxon>Acari</taxon>
        <taxon>Parasitiformes</taxon>
        <taxon>Ixodida</taxon>
        <taxon>Ixodoidea</taxon>
        <taxon>Ixodidae</taxon>
        <taxon>Rhipicephalinae</taxon>
        <taxon>Rhipicephalus</taxon>
        <taxon>Rhipicephalus</taxon>
    </lineage>
</organism>
<comment type="function">
    <text evidence="7">Probable substrate-specific adapter of an E3 ubiquitin-protein ligase complex which mediates the ubiquitination and subsequent proteasomal degradation of target proteins. May have a role in synapse differentiation and growth.</text>
</comment>
<dbReference type="AlphaFoldDB" id="A0A9D4YND2"/>
<dbReference type="FunFam" id="3.30.710.10:FF:000001">
    <property type="entry name" value="Kelch-like family member 20"/>
    <property type="match status" value="1"/>
</dbReference>
<dbReference type="SUPFAM" id="SSF117281">
    <property type="entry name" value="Kelch motif"/>
    <property type="match status" value="1"/>
</dbReference>
<keyword evidence="6" id="KW-0009">Actin-binding</keyword>
<protein>
    <recommendedName>
        <fullName evidence="2">Kelch-like protein diablo</fullName>
    </recommendedName>
</protein>
<keyword evidence="5" id="KW-0833">Ubl conjugation pathway</keyword>
<accession>A0A9D4YND2</accession>
<dbReference type="PIRSF" id="PIRSF037037">
    <property type="entry name" value="Kelch-like_protein_gigaxonin"/>
    <property type="match status" value="1"/>
</dbReference>
<reference evidence="9" key="1">
    <citation type="journal article" date="2020" name="Cell">
        <title>Large-Scale Comparative Analyses of Tick Genomes Elucidate Their Genetic Diversity and Vector Capacities.</title>
        <authorList>
            <consortium name="Tick Genome and Microbiome Consortium (TIGMIC)"/>
            <person name="Jia N."/>
            <person name="Wang J."/>
            <person name="Shi W."/>
            <person name="Du L."/>
            <person name="Sun Y."/>
            <person name="Zhan W."/>
            <person name="Jiang J.F."/>
            <person name="Wang Q."/>
            <person name="Zhang B."/>
            <person name="Ji P."/>
            <person name="Bell-Sakyi L."/>
            <person name="Cui X.M."/>
            <person name="Yuan T.T."/>
            <person name="Jiang B.G."/>
            <person name="Yang W.F."/>
            <person name="Lam T.T."/>
            <person name="Chang Q.C."/>
            <person name="Ding S.J."/>
            <person name="Wang X.J."/>
            <person name="Zhu J.G."/>
            <person name="Ruan X.D."/>
            <person name="Zhao L."/>
            <person name="Wei J.T."/>
            <person name="Ye R.Z."/>
            <person name="Que T.C."/>
            <person name="Du C.H."/>
            <person name="Zhou Y.H."/>
            <person name="Cheng J.X."/>
            <person name="Dai P.F."/>
            <person name="Guo W.B."/>
            <person name="Han X.H."/>
            <person name="Huang E.J."/>
            <person name="Li L.F."/>
            <person name="Wei W."/>
            <person name="Gao Y.C."/>
            <person name="Liu J.Z."/>
            <person name="Shao H.Z."/>
            <person name="Wang X."/>
            <person name="Wang C.C."/>
            <person name="Yang T.C."/>
            <person name="Huo Q.B."/>
            <person name="Li W."/>
            <person name="Chen H.Y."/>
            <person name="Chen S.E."/>
            <person name="Zhou L.G."/>
            <person name="Ni X.B."/>
            <person name="Tian J.H."/>
            <person name="Sheng Y."/>
            <person name="Liu T."/>
            <person name="Pan Y.S."/>
            <person name="Xia L.Y."/>
            <person name="Li J."/>
            <person name="Zhao F."/>
            <person name="Cao W.C."/>
        </authorList>
    </citation>
    <scope>NUCLEOTIDE SEQUENCE</scope>
    <source>
        <strain evidence="9">Rsan-2018</strain>
    </source>
</reference>
<dbReference type="InterPro" id="IPR017096">
    <property type="entry name" value="BTB-kelch_protein"/>
</dbReference>
<dbReference type="PRINTS" id="PR00501">
    <property type="entry name" value="KELCHREPEAT"/>
</dbReference>
<dbReference type="PANTHER" id="PTHR24412">
    <property type="entry name" value="KELCH PROTEIN"/>
    <property type="match status" value="1"/>
</dbReference>
<name>A0A9D4YND2_RHISA</name>
<evidence type="ECO:0000256" key="4">
    <source>
        <dbReference type="ARBA" id="ARBA00022737"/>
    </source>
</evidence>
<sequence>MNNSSFYQALSSELASESTMLEFKLQKIDLGRSQHSLTERPPYRNQHHTQKAFETMNILRKQNLLCDVTLVAGATEVSAHKTVLASCSPYFYAMFTGFTESRANKITLQGLDGTALALLIDYVYSAEIQVTEENVQSLLPAANLLQLSDVQEACCEFLQAQLHPSNCLGIRAFADLHGCLDLLSHCDSYIEQHFVEVTENEEFLALPANQVAHLISSDRLSVPSEEQVFEAVMNWVNQDLANRESQLGSLMEHVRLPLLSQEYLVQRVEEEPLLKGNLPCKDFLIEAMKYHLLRADQKALYATPRTKPRTPVGRPKMLLVVGGQAPKAIRSVECLDLQRERWLQLAELPSRRCRAGLALLDGRLLYAVGGYDGASRQCLSSVERYDPKEEEWSLVADMSARRSGAGVGVLEGVLYAVGGHDGPLVRKSVECYHPDTNSWSHVPDMALARRNAGVVAMDGLLYVVGGDDGSSNLSSVEVYNPKTKTWNILSTFMTIGRSYAGVTIIDRPL</sequence>